<evidence type="ECO:0000256" key="1">
    <source>
        <dbReference type="SAM" id="MobiDB-lite"/>
    </source>
</evidence>
<accession>Q9SLD6</accession>
<proteinExistence type="predicted"/>
<dbReference type="AlphaFoldDB" id="Q9SLD6"/>
<reference evidence="2" key="3">
    <citation type="submission" date="2002-02" db="EMBL/GenBank/DDBJ databases">
        <authorList>
            <person name="Town C.D."/>
            <person name="Kaul S."/>
        </authorList>
    </citation>
    <scope>NUCLEOTIDE SEQUENCE</scope>
</reference>
<gene>
    <name evidence="2" type="ordered locus">At2g16830</name>
</gene>
<dbReference type="PIR" id="G84544">
    <property type="entry name" value="G84544"/>
</dbReference>
<name>Q9SLD6_ARATH</name>
<organism evidence="2">
    <name type="scientific">Arabidopsis thaliana</name>
    <name type="common">Mouse-ear cress</name>
    <dbReference type="NCBI Taxonomy" id="3702"/>
    <lineage>
        <taxon>Eukaryota</taxon>
        <taxon>Viridiplantae</taxon>
        <taxon>Streptophyta</taxon>
        <taxon>Embryophyta</taxon>
        <taxon>Tracheophyta</taxon>
        <taxon>Spermatophyta</taxon>
        <taxon>Magnoliopsida</taxon>
        <taxon>eudicotyledons</taxon>
        <taxon>Gunneridae</taxon>
        <taxon>Pentapetalae</taxon>
        <taxon>rosids</taxon>
        <taxon>malvids</taxon>
        <taxon>Brassicales</taxon>
        <taxon>Brassicaceae</taxon>
        <taxon>Camelineae</taxon>
        <taxon>Arabidopsis</taxon>
    </lineage>
</organism>
<dbReference type="EMBL" id="AC005825">
    <property type="protein sequence ID" value="AAD24616.1"/>
    <property type="molecule type" value="Genomic_DNA"/>
</dbReference>
<evidence type="ECO:0000313" key="2">
    <source>
        <dbReference type="EMBL" id="AAD24616.1"/>
    </source>
</evidence>
<reference evidence="2" key="2">
    <citation type="submission" date="2000-03" db="EMBL/GenBank/DDBJ databases">
        <authorList>
            <person name="Lin X."/>
            <person name="Kaul S."/>
            <person name="Shea T.P."/>
            <person name="Fujii C.Y."/>
            <person name="Shen M."/>
            <person name="VanAken S.E."/>
            <person name="Barnstead M.E."/>
            <person name="Mason T.M."/>
            <person name="Bowman C.L."/>
            <person name="Ronning C.M."/>
            <person name="Benito M.-I."/>
            <person name="Carrera A.J."/>
            <person name="Creasy T.H."/>
            <person name="Buell C.R."/>
            <person name="Town C.D."/>
            <person name="Nierman W.C."/>
            <person name="Fraser C.M."/>
            <person name="Venter J.C."/>
        </authorList>
    </citation>
    <scope>NUCLEOTIDE SEQUENCE</scope>
</reference>
<reference key="1">
    <citation type="journal article" date="1999" name="Nature">
        <title>Sequence and analysis of chromosome 2 of the plant Arabidopsis thaliana.</title>
        <authorList>
            <person name="Lin X."/>
            <person name="Kaul S."/>
            <person name="Rounsley S."/>
            <person name="Shea T.P."/>
            <person name="Benito M.I."/>
            <person name="Town C.D."/>
            <person name="Fujii C.Y."/>
            <person name="Mason T."/>
            <person name="Bowman C.L."/>
            <person name="Barnstead M."/>
            <person name="Feldblyum T.V."/>
            <person name="Buell C.R."/>
            <person name="Ketchum K.A."/>
            <person name="Lee J."/>
            <person name="Ronning C.M."/>
            <person name="Koo H.L."/>
            <person name="Moffat K.S."/>
            <person name="Cronin L.A."/>
            <person name="Shen M."/>
            <person name="Pai G."/>
            <person name="Van Aken S."/>
            <person name="Umayam L."/>
            <person name="Tallon L.J."/>
            <person name="Gill J.E."/>
            <person name="Adams M.D."/>
            <person name="Carrera A.J."/>
            <person name="Creasy T.H."/>
            <person name="Goodman H.M."/>
            <person name="Somerville C.R."/>
            <person name="Copenhaver G.P."/>
            <person name="Preuss D."/>
            <person name="Nierman W.C."/>
            <person name="White O."/>
            <person name="Eisen J.A."/>
            <person name="Salzberg S.L."/>
            <person name="Fraser C.M."/>
            <person name="Venter J.C."/>
        </authorList>
    </citation>
    <scope>NUCLEOTIDE SEQUENCE [LARGE SCALE GENOMIC DNA]</scope>
    <source>
        <strain>cv. Columbia</strain>
    </source>
</reference>
<sequence length="26" mass="2838">MMTPYKRLGGGANTVADGQHRNSSWC</sequence>
<protein>
    <submittedName>
        <fullName evidence="2">Uncharacterized protein At2g16830</fullName>
    </submittedName>
</protein>
<feature type="region of interest" description="Disordered" evidence="1">
    <location>
        <begin position="1"/>
        <end position="26"/>
    </location>
</feature>